<reference evidence="1" key="1">
    <citation type="submission" date="2021-01" db="EMBL/GenBank/DDBJ databases">
        <authorList>
            <consortium name="Genoscope - CEA"/>
            <person name="William W."/>
        </authorList>
    </citation>
    <scope>NUCLEOTIDE SEQUENCE</scope>
</reference>
<evidence type="ECO:0000313" key="1">
    <source>
        <dbReference type="EMBL" id="CAF2114263.1"/>
    </source>
</evidence>
<protein>
    <submittedName>
        <fullName evidence="1">(rape) hypothetical protein</fullName>
    </submittedName>
</protein>
<name>A0A816UXB6_BRANA</name>
<accession>A0A816UXB6</accession>
<organism evidence="1">
    <name type="scientific">Brassica napus</name>
    <name type="common">Rape</name>
    <dbReference type="NCBI Taxonomy" id="3708"/>
    <lineage>
        <taxon>Eukaryota</taxon>
        <taxon>Viridiplantae</taxon>
        <taxon>Streptophyta</taxon>
        <taxon>Embryophyta</taxon>
        <taxon>Tracheophyta</taxon>
        <taxon>Spermatophyta</taxon>
        <taxon>Magnoliopsida</taxon>
        <taxon>eudicotyledons</taxon>
        <taxon>Gunneridae</taxon>
        <taxon>Pentapetalae</taxon>
        <taxon>rosids</taxon>
        <taxon>malvids</taxon>
        <taxon>Brassicales</taxon>
        <taxon>Brassicaceae</taxon>
        <taxon>Brassiceae</taxon>
        <taxon>Brassica</taxon>
    </lineage>
</organism>
<gene>
    <name evidence="1" type="ORF">DARMORV10_C08P40760.1</name>
</gene>
<dbReference type="AlphaFoldDB" id="A0A816UXB6"/>
<proteinExistence type="predicted"/>
<sequence>MSLLRSMLILGINKDRVISYCCIGYGMAYCCSG</sequence>
<dbReference type="EMBL" id="HG994372">
    <property type="protein sequence ID" value="CAF2114263.1"/>
    <property type="molecule type" value="Genomic_DNA"/>
</dbReference>
<dbReference type="Proteomes" id="UP001295469">
    <property type="component" value="Chromosome C08"/>
</dbReference>